<dbReference type="Gene3D" id="3.40.250.10">
    <property type="entry name" value="Rhodanese-like domain"/>
    <property type="match status" value="2"/>
</dbReference>
<dbReference type="InterPro" id="IPR045078">
    <property type="entry name" value="TST/MPST-like"/>
</dbReference>
<name>A0A6J0KXY9_RAPSA</name>
<reference evidence="6" key="2">
    <citation type="submission" date="2025-08" db="UniProtKB">
        <authorList>
            <consortium name="RefSeq"/>
        </authorList>
    </citation>
    <scope>IDENTIFICATION</scope>
    <source>
        <tissue evidence="6">Leaf</tissue>
    </source>
</reference>
<sequence length="281" mass="31565">MPHGTCHMSKEIQSKSIKLLIFQVLSSLIWMEYQIEEQIYHTCCRLRKLLLLLALLLESRTKMEWLCMMERASLVPLVFGGEMFRVFGHEKVWVLDGGLPRWRASGYDVESSASSDAILKANAASEVVEKIYQGQPTSPITFKTKFQPHLVWTLDQVKENMENKTYQHIDARAKARFDGTAPEPRKGIPSGHIPGSKCVPFPQMFDSSQTLLPAEELKKRFEEEDISVDSPIMASCGTGVTACILALGLHRLGKTDVPIYDGSWTEWAMEPDLPMVGSSSS</sequence>
<dbReference type="RefSeq" id="XP_018452356.1">
    <property type="nucleotide sequence ID" value="XM_018596854.2"/>
</dbReference>
<gene>
    <name evidence="6" type="primary">LOC108823608</name>
</gene>
<evidence type="ECO:0000256" key="1">
    <source>
        <dbReference type="ARBA" id="ARBA00022679"/>
    </source>
</evidence>
<dbReference type="SUPFAM" id="SSF52821">
    <property type="entry name" value="Rhodanese/Cell cycle control phosphatase"/>
    <property type="match status" value="2"/>
</dbReference>
<evidence type="ECO:0000313" key="5">
    <source>
        <dbReference type="Proteomes" id="UP000504610"/>
    </source>
</evidence>
<dbReference type="OrthoDB" id="270167at2759"/>
<dbReference type="Proteomes" id="UP000504610">
    <property type="component" value="Chromosome 1"/>
</dbReference>
<dbReference type="InterPro" id="IPR001307">
    <property type="entry name" value="Thiosulphate_STrfase_CS"/>
</dbReference>
<accession>A0A6J0KXY9</accession>
<reference evidence="5" key="1">
    <citation type="journal article" date="2019" name="Database">
        <title>The radish genome database (RadishGD): an integrated information resource for radish genomics.</title>
        <authorList>
            <person name="Yu H.J."/>
            <person name="Baek S."/>
            <person name="Lee Y.J."/>
            <person name="Cho A."/>
            <person name="Mun J.H."/>
        </authorList>
    </citation>
    <scope>NUCLEOTIDE SEQUENCE [LARGE SCALE GENOMIC DNA]</scope>
    <source>
        <strain evidence="5">cv. WK10039</strain>
    </source>
</reference>
<evidence type="ECO:0000256" key="2">
    <source>
        <dbReference type="ARBA" id="ARBA00022737"/>
    </source>
</evidence>
<protein>
    <recommendedName>
        <fullName evidence="3">Sulfurtransferase</fullName>
    </recommendedName>
</protein>
<dbReference type="CDD" id="cd01449">
    <property type="entry name" value="TST_Repeat_2"/>
    <property type="match status" value="1"/>
</dbReference>
<dbReference type="GO" id="GO:0004792">
    <property type="term" value="F:thiosulfate-cyanide sulfurtransferase activity"/>
    <property type="evidence" value="ECO:0007669"/>
    <property type="project" value="InterPro"/>
</dbReference>
<dbReference type="SMART" id="SM00450">
    <property type="entry name" value="RHOD"/>
    <property type="match status" value="1"/>
</dbReference>
<evidence type="ECO:0000313" key="6">
    <source>
        <dbReference type="RefSeq" id="XP_018452356.1"/>
    </source>
</evidence>
<evidence type="ECO:0000256" key="3">
    <source>
        <dbReference type="RuleBase" id="RU000507"/>
    </source>
</evidence>
<dbReference type="GeneID" id="108823608"/>
<dbReference type="Pfam" id="PF00581">
    <property type="entry name" value="Rhodanese"/>
    <property type="match status" value="1"/>
</dbReference>
<organism evidence="5 6">
    <name type="scientific">Raphanus sativus</name>
    <name type="common">Radish</name>
    <name type="synonym">Raphanus raphanistrum var. sativus</name>
    <dbReference type="NCBI Taxonomy" id="3726"/>
    <lineage>
        <taxon>Eukaryota</taxon>
        <taxon>Viridiplantae</taxon>
        <taxon>Streptophyta</taxon>
        <taxon>Embryophyta</taxon>
        <taxon>Tracheophyta</taxon>
        <taxon>Spermatophyta</taxon>
        <taxon>Magnoliopsida</taxon>
        <taxon>eudicotyledons</taxon>
        <taxon>Gunneridae</taxon>
        <taxon>Pentapetalae</taxon>
        <taxon>rosids</taxon>
        <taxon>malvids</taxon>
        <taxon>Brassicales</taxon>
        <taxon>Brassicaceae</taxon>
        <taxon>Brassiceae</taxon>
        <taxon>Raphanus</taxon>
    </lineage>
</organism>
<proteinExistence type="predicted"/>
<dbReference type="InterPro" id="IPR036873">
    <property type="entry name" value="Rhodanese-like_dom_sf"/>
</dbReference>
<dbReference type="PANTHER" id="PTHR11364:SF27">
    <property type="entry name" value="SULFURTRANSFERASE"/>
    <property type="match status" value="1"/>
</dbReference>
<keyword evidence="2" id="KW-0677">Repeat</keyword>
<feature type="domain" description="Rhodanese" evidence="4">
    <location>
        <begin position="162"/>
        <end position="276"/>
    </location>
</feature>
<dbReference type="FunFam" id="3.40.250.10:FF:000001">
    <property type="entry name" value="Sulfurtransferase"/>
    <property type="match status" value="1"/>
</dbReference>
<feature type="domain" description="Rhodanese" evidence="4">
    <location>
        <begin position="83"/>
        <end position="111"/>
    </location>
</feature>
<dbReference type="GO" id="GO:0005739">
    <property type="term" value="C:mitochondrion"/>
    <property type="evidence" value="ECO:0007669"/>
    <property type="project" value="TreeGrafter"/>
</dbReference>
<dbReference type="PROSITE" id="PS50206">
    <property type="entry name" value="RHODANESE_3"/>
    <property type="match status" value="2"/>
</dbReference>
<dbReference type="InterPro" id="IPR001763">
    <property type="entry name" value="Rhodanese-like_dom"/>
</dbReference>
<dbReference type="PROSITE" id="PS00683">
    <property type="entry name" value="RHODANESE_2"/>
    <property type="match status" value="1"/>
</dbReference>
<dbReference type="AlphaFoldDB" id="A0A6J0KXY9"/>
<evidence type="ECO:0000259" key="4">
    <source>
        <dbReference type="PROSITE" id="PS50206"/>
    </source>
</evidence>
<dbReference type="PANTHER" id="PTHR11364">
    <property type="entry name" value="THIOSULFATE SULFERTANSFERASE"/>
    <property type="match status" value="1"/>
</dbReference>
<keyword evidence="1 3" id="KW-0808">Transferase</keyword>
<keyword evidence="5" id="KW-1185">Reference proteome</keyword>